<reference evidence="1 2" key="1">
    <citation type="submission" date="2016-10" db="EMBL/GenBank/DDBJ databases">
        <title>Whole genome sequence of hyper active fibrinolysis bacterium Bacillus pumilus strain VV3 isolated from fermented rice.</title>
        <authorList>
            <person name="Mariadas V.A."/>
            <person name="Vijayaraghavan P."/>
            <person name="Dhandapani V."/>
        </authorList>
    </citation>
    <scope>NUCLEOTIDE SEQUENCE [LARGE SCALE GENOMIC DNA]</scope>
    <source>
        <strain evidence="1 2">VV3</strain>
    </source>
</reference>
<organism evidence="1 2">
    <name type="scientific">Bacillus xiamenensis</name>
    <dbReference type="NCBI Taxonomy" id="1178537"/>
    <lineage>
        <taxon>Bacteria</taxon>
        <taxon>Bacillati</taxon>
        <taxon>Bacillota</taxon>
        <taxon>Bacilli</taxon>
        <taxon>Bacillales</taxon>
        <taxon>Bacillaceae</taxon>
        <taxon>Bacillus</taxon>
    </lineage>
</organism>
<dbReference type="EMBL" id="CP017786">
    <property type="protein sequence ID" value="AOZ88140.1"/>
    <property type="molecule type" value="Genomic_DNA"/>
</dbReference>
<dbReference type="AlphaFoldDB" id="A0AAC9IEM5"/>
<gene>
    <name evidence="1" type="ORF">BK049_05125</name>
</gene>
<evidence type="ECO:0000313" key="2">
    <source>
        <dbReference type="Proteomes" id="UP000177709"/>
    </source>
</evidence>
<name>A0AAC9IEM5_9BACI</name>
<sequence length="75" mass="8397">MGGVKSVFPEAVNGLSNWIEQNFHEIDSYVTTFKMKDGTLKTIYLNESYLEAIGMIEIAKESLHQSAKDDALVTK</sequence>
<dbReference type="KEGG" id="bxi:BK049_05125"/>
<proteinExistence type="predicted"/>
<dbReference type="Proteomes" id="UP000177709">
    <property type="component" value="Chromosome"/>
</dbReference>
<evidence type="ECO:0000313" key="1">
    <source>
        <dbReference type="EMBL" id="AOZ88140.1"/>
    </source>
</evidence>
<dbReference type="RefSeq" id="WP_071167999.1">
    <property type="nucleotide sequence ID" value="NZ_CP017786.1"/>
</dbReference>
<accession>A0AAC9IEM5</accession>
<protein>
    <submittedName>
        <fullName evidence="1">Uncharacterized protein</fullName>
    </submittedName>
</protein>